<comment type="caution">
    <text evidence="2">The sequence shown here is derived from an EMBL/GenBank/DDBJ whole genome shotgun (WGS) entry which is preliminary data.</text>
</comment>
<dbReference type="Proteomes" id="UP000561326">
    <property type="component" value="Unassembled WGS sequence"/>
</dbReference>
<protein>
    <submittedName>
        <fullName evidence="2">Uncharacterized protein</fullName>
    </submittedName>
</protein>
<gene>
    <name evidence="2" type="ORF">HF838_10690</name>
</gene>
<evidence type="ECO:0000313" key="2">
    <source>
        <dbReference type="EMBL" id="NME98726.1"/>
    </source>
</evidence>
<name>A0A848CZ51_ANEAE</name>
<dbReference type="EMBL" id="JABAGO010000017">
    <property type="protein sequence ID" value="NME98726.1"/>
    <property type="molecule type" value="Genomic_DNA"/>
</dbReference>
<evidence type="ECO:0000313" key="3">
    <source>
        <dbReference type="Proteomes" id="UP000561326"/>
    </source>
</evidence>
<dbReference type="AlphaFoldDB" id="A0A848CZ51"/>
<organism evidence="2 3">
    <name type="scientific">Aneurinibacillus aneurinilyticus</name>
    <name type="common">Bacillus aneurinolyticus</name>
    <dbReference type="NCBI Taxonomy" id="1391"/>
    <lineage>
        <taxon>Bacteria</taxon>
        <taxon>Bacillati</taxon>
        <taxon>Bacillota</taxon>
        <taxon>Bacilli</taxon>
        <taxon>Bacillales</taxon>
        <taxon>Paenibacillaceae</taxon>
        <taxon>Aneurinibacillus group</taxon>
        <taxon>Aneurinibacillus</taxon>
    </lineage>
</organism>
<evidence type="ECO:0000256" key="1">
    <source>
        <dbReference type="SAM" id="MobiDB-lite"/>
    </source>
</evidence>
<sequence length="297" mass="33348">MKANRLKRKSFKKTILAAAVVIGGSTLLFQGLIQAVTAAEFKKTDTVPTSYANYTASSSKAAQKSLPAGYKKANYTVGEIDLESYRSQKPTSKDMTKEAAAEIGAQALWEIFDLNLEGRVIEMGYNEANENLPRSRWYADVHINDKLSYFFEVDSVTGELFGIGRSRTLDKQVSLAFDPELHKKPQEYVELARKLAEKYNVVHSPVKSVKYNNQGYMDNDPDITMYVTGENGELATMTFSRYDKALLTIGYSTPTKHALESSEKDMKRLQEKVKELEKSDSPANGNETPFMRVIEMD</sequence>
<dbReference type="RefSeq" id="WP_168975225.1">
    <property type="nucleotide sequence ID" value="NZ_JABAGO010000017.1"/>
</dbReference>
<proteinExistence type="predicted"/>
<reference evidence="2 3" key="1">
    <citation type="submission" date="2020-04" db="EMBL/GenBank/DDBJ databases">
        <authorList>
            <person name="Hitch T.C.A."/>
            <person name="Wylensek D."/>
            <person name="Clavel T."/>
        </authorList>
    </citation>
    <scope>NUCLEOTIDE SEQUENCE [LARGE SCALE GENOMIC DNA]</scope>
    <source>
        <strain evidence="2 3">WB01_D5_05</strain>
    </source>
</reference>
<accession>A0A848CZ51</accession>
<feature type="region of interest" description="Disordered" evidence="1">
    <location>
        <begin position="275"/>
        <end position="297"/>
    </location>
</feature>